<dbReference type="EMBL" id="ML978174">
    <property type="protein sequence ID" value="KAF2032281.1"/>
    <property type="molecule type" value="Genomic_DNA"/>
</dbReference>
<comment type="caution">
    <text evidence="3">The sequence shown here is derived from an EMBL/GenBank/DDBJ whole genome shotgun (WGS) entry which is preliminary data.</text>
</comment>
<evidence type="ECO:0000313" key="3">
    <source>
        <dbReference type="EMBL" id="KAF2032281.1"/>
    </source>
</evidence>
<feature type="compositionally biased region" description="Pro residues" evidence="1">
    <location>
        <begin position="86"/>
        <end position="103"/>
    </location>
</feature>
<dbReference type="Pfam" id="PF00443">
    <property type="entry name" value="UCH"/>
    <property type="match status" value="1"/>
</dbReference>
<reference evidence="3" key="1">
    <citation type="journal article" date="2020" name="Stud. Mycol.">
        <title>101 Dothideomycetes genomes: a test case for predicting lifestyles and emergence of pathogens.</title>
        <authorList>
            <person name="Haridas S."/>
            <person name="Albert R."/>
            <person name="Binder M."/>
            <person name="Bloem J."/>
            <person name="Labutti K."/>
            <person name="Salamov A."/>
            <person name="Andreopoulos B."/>
            <person name="Baker S."/>
            <person name="Barry K."/>
            <person name="Bills G."/>
            <person name="Bluhm B."/>
            <person name="Cannon C."/>
            <person name="Castanera R."/>
            <person name="Culley D."/>
            <person name="Daum C."/>
            <person name="Ezra D."/>
            <person name="Gonzalez J."/>
            <person name="Henrissat B."/>
            <person name="Kuo A."/>
            <person name="Liang C."/>
            <person name="Lipzen A."/>
            <person name="Lutzoni F."/>
            <person name="Magnuson J."/>
            <person name="Mondo S."/>
            <person name="Nolan M."/>
            <person name="Ohm R."/>
            <person name="Pangilinan J."/>
            <person name="Park H.-J."/>
            <person name="Ramirez L."/>
            <person name="Alfaro M."/>
            <person name="Sun H."/>
            <person name="Tritt A."/>
            <person name="Yoshinaga Y."/>
            <person name="Zwiers L.-H."/>
            <person name="Turgeon B."/>
            <person name="Goodwin S."/>
            <person name="Spatafora J."/>
            <person name="Crous P."/>
            <person name="Grigoriev I."/>
        </authorList>
    </citation>
    <scope>NUCLEOTIDE SEQUENCE</scope>
    <source>
        <strain evidence="3">CBS 110217</strain>
    </source>
</reference>
<evidence type="ECO:0000256" key="1">
    <source>
        <dbReference type="SAM" id="MobiDB-lite"/>
    </source>
</evidence>
<dbReference type="Gene3D" id="3.90.70.10">
    <property type="entry name" value="Cysteine proteinases"/>
    <property type="match status" value="1"/>
</dbReference>
<accession>A0A9P4LM61</accession>
<evidence type="ECO:0000313" key="4">
    <source>
        <dbReference type="Proteomes" id="UP000799777"/>
    </source>
</evidence>
<dbReference type="Proteomes" id="UP000799777">
    <property type="component" value="Unassembled WGS sequence"/>
</dbReference>
<dbReference type="AlphaFoldDB" id="A0A9P4LM61"/>
<dbReference type="OrthoDB" id="3800381at2759"/>
<proteinExistence type="predicted"/>
<dbReference type="SUPFAM" id="SSF54001">
    <property type="entry name" value="Cysteine proteinases"/>
    <property type="match status" value="1"/>
</dbReference>
<dbReference type="InterPro" id="IPR028889">
    <property type="entry name" value="USP"/>
</dbReference>
<feature type="domain" description="USP" evidence="2">
    <location>
        <begin position="141"/>
        <end position="466"/>
    </location>
</feature>
<dbReference type="GO" id="GO:0016579">
    <property type="term" value="P:protein deubiquitination"/>
    <property type="evidence" value="ECO:0007669"/>
    <property type="project" value="InterPro"/>
</dbReference>
<feature type="compositionally biased region" description="Polar residues" evidence="1">
    <location>
        <begin position="66"/>
        <end position="75"/>
    </location>
</feature>
<dbReference type="PROSITE" id="PS50235">
    <property type="entry name" value="USP_3"/>
    <property type="match status" value="1"/>
</dbReference>
<protein>
    <recommendedName>
        <fullName evidence="2">USP domain-containing protein</fullName>
    </recommendedName>
</protein>
<feature type="region of interest" description="Disordered" evidence="1">
    <location>
        <begin position="63"/>
        <end position="115"/>
    </location>
</feature>
<dbReference type="GO" id="GO:0004843">
    <property type="term" value="F:cysteine-type deubiquitinase activity"/>
    <property type="evidence" value="ECO:0007669"/>
    <property type="project" value="InterPro"/>
</dbReference>
<dbReference type="InterPro" id="IPR038765">
    <property type="entry name" value="Papain-like_cys_pep_sf"/>
</dbReference>
<gene>
    <name evidence="3" type="ORF">EK21DRAFT_110226</name>
</gene>
<organism evidence="3 4">
    <name type="scientific">Setomelanomma holmii</name>
    <dbReference type="NCBI Taxonomy" id="210430"/>
    <lineage>
        <taxon>Eukaryota</taxon>
        <taxon>Fungi</taxon>
        <taxon>Dikarya</taxon>
        <taxon>Ascomycota</taxon>
        <taxon>Pezizomycotina</taxon>
        <taxon>Dothideomycetes</taxon>
        <taxon>Pleosporomycetidae</taxon>
        <taxon>Pleosporales</taxon>
        <taxon>Pleosporineae</taxon>
        <taxon>Phaeosphaeriaceae</taxon>
        <taxon>Setomelanomma</taxon>
    </lineage>
</organism>
<sequence length="467" mass="52321">MRSRKPEYRVRIKALERQVTTLGGTPIVPKKGAAKSLKRGIDDADIKEIYTALILHTHKRIKTSAEEQPTTPAQLSSSSNSSSPLGPLPTPSRSPRTSPPKPALGPAYTTPTRKADRANFSNKIPLGQEHKFASTLLNHPTKLFDPTNTSHVTSVLQCLAAVPKPHEMWTDLSETDKQAFEFRLLSNKLRIDAIEDEVSQCSNIPASKAFIDSIAEAQHFHGRSLNTYPLQHHLANPSAPASSVKDPEAYLHHVLSKVSTQALKEAFEAPTTYHINCVNCNGIPTYGDNEIGPDNFKYTPPTTMTSPSYTTTLTPFFTQHEMNYKGATNRTLPQLLQEKFANPIHTSCKKCRDRNTSNSKRTWVGYAYAPNILTFSFPWPAEKKIYISLPLEHDFSAYVRASSEKSAYRLVSMVKKLRSGEYACFVHGEDGKWWKCIVEQVRECEIKDWQGDERNGETVLAMYEKGE</sequence>
<keyword evidence="4" id="KW-1185">Reference proteome</keyword>
<dbReference type="InterPro" id="IPR001394">
    <property type="entry name" value="Peptidase_C19_UCH"/>
</dbReference>
<evidence type="ECO:0000259" key="2">
    <source>
        <dbReference type="PROSITE" id="PS50235"/>
    </source>
</evidence>
<feature type="compositionally biased region" description="Low complexity" evidence="1">
    <location>
        <begin position="76"/>
        <end position="85"/>
    </location>
</feature>
<name>A0A9P4LM61_9PLEO</name>